<proteinExistence type="predicted"/>
<evidence type="ECO:0000313" key="3">
    <source>
        <dbReference type="Proteomes" id="UP000250235"/>
    </source>
</evidence>
<feature type="domain" description="Transposase-associated" evidence="1">
    <location>
        <begin position="5"/>
        <end position="78"/>
    </location>
</feature>
<dbReference type="Proteomes" id="UP000250235">
    <property type="component" value="Unassembled WGS sequence"/>
</dbReference>
<keyword evidence="3" id="KW-1185">Reference proteome</keyword>
<reference evidence="2 3" key="1">
    <citation type="journal article" date="2015" name="Proc. Natl. Acad. Sci. U.S.A.">
        <title>The resurrection genome of Boea hygrometrica: A blueprint for survival of dehydration.</title>
        <authorList>
            <person name="Xiao L."/>
            <person name="Yang G."/>
            <person name="Zhang L."/>
            <person name="Yang X."/>
            <person name="Zhao S."/>
            <person name="Ji Z."/>
            <person name="Zhou Q."/>
            <person name="Hu M."/>
            <person name="Wang Y."/>
            <person name="Chen M."/>
            <person name="Xu Y."/>
            <person name="Jin H."/>
            <person name="Xiao X."/>
            <person name="Hu G."/>
            <person name="Bao F."/>
            <person name="Hu Y."/>
            <person name="Wan P."/>
            <person name="Li L."/>
            <person name="Deng X."/>
            <person name="Kuang T."/>
            <person name="Xiang C."/>
            <person name="Zhu J.K."/>
            <person name="Oliver M.J."/>
            <person name="He Y."/>
        </authorList>
    </citation>
    <scope>NUCLEOTIDE SEQUENCE [LARGE SCALE GENOMIC DNA]</scope>
    <source>
        <strain evidence="3">cv. XS01</strain>
    </source>
</reference>
<dbReference type="OrthoDB" id="1878503at2759"/>
<evidence type="ECO:0000313" key="2">
    <source>
        <dbReference type="EMBL" id="KZV14263.1"/>
    </source>
</evidence>
<dbReference type="InterPro" id="IPR029480">
    <property type="entry name" value="Transpos_assoc"/>
</dbReference>
<dbReference type="Pfam" id="PF13963">
    <property type="entry name" value="Transpos_assoc"/>
    <property type="match status" value="1"/>
</dbReference>
<name>A0A2Z6ZZH4_9LAMI</name>
<organism evidence="2 3">
    <name type="scientific">Dorcoceras hygrometricum</name>
    <dbReference type="NCBI Taxonomy" id="472368"/>
    <lineage>
        <taxon>Eukaryota</taxon>
        <taxon>Viridiplantae</taxon>
        <taxon>Streptophyta</taxon>
        <taxon>Embryophyta</taxon>
        <taxon>Tracheophyta</taxon>
        <taxon>Spermatophyta</taxon>
        <taxon>Magnoliopsida</taxon>
        <taxon>eudicotyledons</taxon>
        <taxon>Gunneridae</taxon>
        <taxon>Pentapetalae</taxon>
        <taxon>asterids</taxon>
        <taxon>lamiids</taxon>
        <taxon>Lamiales</taxon>
        <taxon>Gesneriaceae</taxon>
        <taxon>Didymocarpoideae</taxon>
        <taxon>Trichosporeae</taxon>
        <taxon>Loxocarpinae</taxon>
        <taxon>Dorcoceras</taxon>
    </lineage>
</organism>
<evidence type="ECO:0000259" key="1">
    <source>
        <dbReference type="Pfam" id="PF13963"/>
    </source>
</evidence>
<dbReference type="AlphaFoldDB" id="A0A2Z6ZZH4"/>
<sequence>MDMDKSWMSVSNRISPEYKNGVRMFVARAVAYANEEGKISCPCNNCLNHRLQPLRLVEIHLIQYGIQQSYKVWDYHGEQYEHPSIEHETLSDSDVHDEMTDVLADLSGPIEIGEYSEPKLSVAGGSRATNLRLTCHDDSEKISTMQKTIDEQKQIIDEQHKKFEALLQQLQQVIPGFSFHAPPT</sequence>
<protein>
    <recommendedName>
        <fullName evidence="1">Transposase-associated domain-containing protein</fullName>
    </recommendedName>
</protein>
<accession>A0A2Z6ZZH4</accession>
<dbReference type="EMBL" id="KV021148">
    <property type="protein sequence ID" value="KZV14263.1"/>
    <property type="molecule type" value="Genomic_DNA"/>
</dbReference>
<gene>
    <name evidence="2" type="ORF">F511_43974</name>
</gene>